<feature type="transmembrane region" description="Helical" evidence="7">
    <location>
        <begin position="104"/>
        <end position="128"/>
    </location>
</feature>
<gene>
    <name evidence="9" type="ORF">QN277_004121</name>
</gene>
<evidence type="ECO:0000256" key="6">
    <source>
        <dbReference type="ARBA" id="ARBA00023136"/>
    </source>
</evidence>
<comment type="caution">
    <text evidence="9">The sequence shown here is derived from an EMBL/GenBank/DDBJ whole genome shotgun (WGS) entry which is preliminary data.</text>
</comment>
<dbReference type="Pfam" id="PF04535">
    <property type="entry name" value="CASP_dom"/>
    <property type="match status" value="1"/>
</dbReference>
<dbReference type="InterPro" id="IPR044173">
    <property type="entry name" value="CASPL"/>
</dbReference>
<name>A0AAE1MDA6_9FABA</name>
<keyword evidence="3 7" id="KW-1003">Cell membrane</keyword>
<keyword evidence="6 7" id="KW-0472">Membrane</keyword>
<organism evidence="9 10">
    <name type="scientific">Acacia crassicarpa</name>
    <name type="common">northern wattle</name>
    <dbReference type="NCBI Taxonomy" id="499986"/>
    <lineage>
        <taxon>Eukaryota</taxon>
        <taxon>Viridiplantae</taxon>
        <taxon>Streptophyta</taxon>
        <taxon>Embryophyta</taxon>
        <taxon>Tracheophyta</taxon>
        <taxon>Spermatophyta</taxon>
        <taxon>Magnoliopsida</taxon>
        <taxon>eudicotyledons</taxon>
        <taxon>Gunneridae</taxon>
        <taxon>Pentapetalae</taxon>
        <taxon>rosids</taxon>
        <taxon>fabids</taxon>
        <taxon>Fabales</taxon>
        <taxon>Fabaceae</taxon>
        <taxon>Caesalpinioideae</taxon>
        <taxon>mimosoid clade</taxon>
        <taxon>Acacieae</taxon>
        <taxon>Acacia</taxon>
    </lineage>
</organism>
<dbReference type="PANTHER" id="PTHR36488">
    <property type="entry name" value="CASP-LIKE PROTEIN 1U1"/>
    <property type="match status" value="1"/>
</dbReference>
<keyword evidence="5 7" id="KW-1133">Transmembrane helix</keyword>
<feature type="transmembrane region" description="Helical" evidence="7">
    <location>
        <begin position="21"/>
        <end position="44"/>
    </location>
</feature>
<proteinExistence type="inferred from homology"/>
<dbReference type="GO" id="GO:0005886">
    <property type="term" value="C:plasma membrane"/>
    <property type="evidence" value="ECO:0007669"/>
    <property type="project" value="UniProtKB-SubCell"/>
</dbReference>
<comment type="subunit">
    <text evidence="7">Homodimer and heterodimers.</text>
</comment>
<protein>
    <recommendedName>
        <fullName evidence="7">CASP-like protein</fullName>
    </recommendedName>
</protein>
<keyword evidence="10" id="KW-1185">Reference proteome</keyword>
<evidence type="ECO:0000256" key="7">
    <source>
        <dbReference type="RuleBase" id="RU361233"/>
    </source>
</evidence>
<feature type="transmembrane region" description="Helical" evidence="7">
    <location>
        <begin position="69"/>
        <end position="92"/>
    </location>
</feature>
<evidence type="ECO:0000313" key="9">
    <source>
        <dbReference type="EMBL" id="KAK4261070.1"/>
    </source>
</evidence>
<evidence type="ECO:0000256" key="4">
    <source>
        <dbReference type="ARBA" id="ARBA00022692"/>
    </source>
</evidence>
<dbReference type="NCBIfam" id="TIGR01569">
    <property type="entry name" value="A_tha_TIGR01569"/>
    <property type="match status" value="1"/>
</dbReference>
<keyword evidence="4 7" id="KW-0812">Transmembrane</keyword>
<dbReference type="InterPro" id="IPR006459">
    <property type="entry name" value="CASP/CASPL"/>
</dbReference>
<dbReference type="AlphaFoldDB" id="A0AAE1MDA6"/>
<comment type="similarity">
    <text evidence="2 7">Belongs to the Casparian strip membrane proteins (CASP) family.</text>
</comment>
<evidence type="ECO:0000256" key="2">
    <source>
        <dbReference type="ARBA" id="ARBA00007651"/>
    </source>
</evidence>
<dbReference type="PANTHER" id="PTHR36488:SF12">
    <property type="entry name" value="CASP-LIKE PROTEIN"/>
    <property type="match status" value="1"/>
</dbReference>
<dbReference type="InterPro" id="IPR006702">
    <property type="entry name" value="CASP_dom"/>
</dbReference>
<evidence type="ECO:0000259" key="8">
    <source>
        <dbReference type="Pfam" id="PF04535"/>
    </source>
</evidence>
<dbReference type="Proteomes" id="UP001293593">
    <property type="component" value="Unassembled WGS sequence"/>
</dbReference>
<evidence type="ECO:0000256" key="5">
    <source>
        <dbReference type="ARBA" id="ARBA00022989"/>
    </source>
</evidence>
<reference evidence="9" key="1">
    <citation type="submission" date="2023-10" db="EMBL/GenBank/DDBJ databases">
        <title>Chromosome-level genome of the transformable northern wattle, Acacia crassicarpa.</title>
        <authorList>
            <person name="Massaro I."/>
            <person name="Sinha N.R."/>
            <person name="Poethig S."/>
            <person name="Leichty A.R."/>
        </authorList>
    </citation>
    <scope>NUCLEOTIDE SEQUENCE</scope>
    <source>
        <strain evidence="9">Acra3RX</strain>
        <tissue evidence="9">Leaf</tissue>
    </source>
</reference>
<feature type="domain" description="Casparian strip membrane protein" evidence="8">
    <location>
        <begin position="19"/>
        <end position="167"/>
    </location>
</feature>
<evidence type="ECO:0000313" key="10">
    <source>
        <dbReference type="Proteomes" id="UP001293593"/>
    </source>
</evidence>
<dbReference type="EMBL" id="JAWXYG010000010">
    <property type="protein sequence ID" value="KAK4261070.1"/>
    <property type="molecule type" value="Genomic_DNA"/>
</dbReference>
<accession>A0AAE1MDA6</accession>
<evidence type="ECO:0000256" key="1">
    <source>
        <dbReference type="ARBA" id="ARBA00004651"/>
    </source>
</evidence>
<sequence length="184" mass="19906">MKGVEGVVEVSKSRKVMKRGLSIMDLILRIIAIAATFGSAVAMATSHERLPFLTQFVHFRVEFDDLPTFMFFVVGNSIVCGYLVLSIVLSIFHIARTTAVKSRILLLFLDAVAMGLLVSAAAAAAAIVDIAHHGNPNANWFPICQQYSGFCRRISGTLIGSFIAVVVLIILILISALSISRIQA</sequence>
<feature type="transmembrane region" description="Helical" evidence="7">
    <location>
        <begin position="158"/>
        <end position="179"/>
    </location>
</feature>
<evidence type="ECO:0000256" key="3">
    <source>
        <dbReference type="ARBA" id="ARBA00022475"/>
    </source>
</evidence>
<comment type="subcellular location">
    <subcellularLocation>
        <location evidence="1 7">Cell membrane</location>
        <topology evidence="1 7">Multi-pass membrane protein</topology>
    </subcellularLocation>
</comment>